<evidence type="ECO:0000313" key="2">
    <source>
        <dbReference type="Proteomes" id="UP001482513"/>
    </source>
</evidence>
<evidence type="ECO:0000313" key="1">
    <source>
        <dbReference type="EMBL" id="MEP0947554.1"/>
    </source>
</evidence>
<gene>
    <name evidence="1" type="ORF">NC992_11785</name>
</gene>
<dbReference type="InterPro" id="IPR031975">
    <property type="entry name" value="Pilin_GH"/>
</dbReference>
<name>A0ABV0K4E3_9CYAN</name>
<proteinExistence type="predicted"/>
<dbReference type="EMBL" id="JAMPKX010000004">
    <property type="protein sequence ID" value="MEP0947554.1"/>
    <property type="molecule type" value="Genomic_DNA"/>
</dbReference>
<dbReference type="Pfam" id="PF16734">
    <property type="entry name" value="Pilin_GH"/>
    <property type="match status" value="1"/>
</dbReference>
<reference evidence="1 2" key="1">
    <citation type="submission" date="2022-04" db="EMBL/GenBank/DDBJ databases">
        <title>Positive selection, recombination, and allopatry shape intraspecific diversity of widespread and dominant cyanobacteria.</title>
        <authorList>
            <person name="Wei J."/>
            <person name="Shu W."/>
            <person name="Hu C."/>
        </authorList>
    </citation>
    <scope>NUCLEOTIDE SEQUENCE [LARGE SCALE GENOMIC DNA]</scope>
    <source>
        <strain evidence="1 2">DQ-A4</strain>
    </source>
</reference>
<comment type="caution">
    <text evidence="1">The sequence shown here is derived from an EMBL/GenBank/DDBJ whole genome shotgun (WGS) entry which is preliminary data.</text>
</comment>
<protein>
    <submittedName>
        <fullName evidence="1">Type IV pilin-like G/H family protein</fullName>
    </submittedName>
</protein>
<accession>A0ABV0K4E3</accession>
<keyword evidence="2" id="KW-1185">Reference proteome</keyword>
<sequence>MVNRAQQAFFVEHSRFATSTDELGFARENAPPDYTYMMTAGGSGLEITSTQAMPTNPALRGYAGVVFATVDPSGLARLGTAICQGSTAGVPAPTPITVAGQVQIANCPLR</sequence>
<dbReference type="Proteomes" id="UP001482513">
    <property type="component" value="Unassembled WGS sequence"/>
</dbReference>
<organism evidence="1 2">
    <name type="scientific">Leptolyngbya subtilissima DQ-A4</name>
    <dbReference type="NCBI Taxonomy" id="2933933"/>
    <lineage>
        <taxon>Bacteria</taxon>
        <taxon>Bacillati</taxon>
        <taxon>Cyanobacteriota</taxon>
        <taxon>Cyanophyceae</taxon>
        <taxon>Leptolyngbyales</taxon>
        <taxon>Leptolyngbyaceae</taxon>
        <taxon>Leptolyngbya group</taxon>
        <taxon>Leptolyngbya</taxon>
    </lineage>
</organism>